<dbReference type="Proteomes" id="UP000007800">
    <property type="component" value="Unassembled WGS sequence"/>
</dbReference>
<name>C5KB38_PERM5</name>
<organism evidence="4">
    <name type="scientific">Perkinsus marinus (strain ATCC 50983 / TXsc)</name>
    <dbReference type="NCBI Taxonomy" id="423536"/>
    <lineage>
        <taxon>Eukaryota</taxon>
        <taxon>Sar</taxon>
        <taxon>Alveolata</taxon>
        <taxon>Perkinsozoa</taxon>
        <taxon>Perkinsea</taxon>
        <taxon>Perkinsida</taxon>
        <taxon>Perkinsidae</taxon>
        <taxon>Perkinsus</taxon>
    </lineage>
</organism>
<feature type="compositionally biased region" description="Polar residues" evidence="2">
    <location>
        <begin position="82"/>
        <end position="92"/>
    </location>
</feature>
<dbReference type="RefSeq" id="XP_002786568.1">
    <property type="nucleotide sequence ID" value="XM_002786522.1"/>
</dbReference>
<dbReference type="InParanoid" id="C5KB38"/>
<evidence type="ECO:0000256" key="1">
    <source>
        <dbReference type="SAM" id="Coils"/>
    </source>
</evidence>
<dbReference type="EMBL" id="GG671811">
    <property type="protein sequence ID" value="EER18364.1"/>
    <property type="molecule type" value="Genomic_DNA"/>
</dbReference>
<evidence type="ECO:0000256" key="2">
    <source>
        <dbReference type="SAM" id="MobiDB-lite"/>
    </source>
</evidence>
<proteinExistence type="predicted"/>
<feature type="region of interest" description="Disordered" evidence="2">
    <location>
        <begin position="82"/>
        <end position="102"/>
    </location>
</feature>
<sequence>MEELSTVVDQVEKLTKLAAQPCASVEVSYTRALQRIRSLRDEVVHLERVTYLEKCCECDELAEAVRSRQKDLEEAFSQARENQFNLWNTNPSEEAPLENTEK</sequence>
<keyword evidence="4" id="KW-1185">Reference proteome</keyword>
<dbReference type="GeneID" id="9049094"/>
<feature type="coiled-coil region" evidence="1">
    <location>
        <begin position="29"/>
        <end position="82"/>
    </location>
</feature>
<keyword evidence="1" id="KW-0175">Coiled coil</keyword>
<evidence type="ECO:0000313" key="4">
    <source>
        <dbReference type="Proteomes" id="UP000007800"/>
    </source>
</evidence>
<evidence type="ECO:0000313" key="3">
    <source>
        <dbReference type="EMBL" id="EER18364.1"/>
    </source>
</evidence>
<protein>
    <submittedName>
        <fullName evidence="3">Uncharacterized protein</fullName>
    </submittedName>
</protein>
<dbReference type="AlphaFoldDB" id="C5KB38"/>
<accession>C5KB38</accession>
<reference evidence="3 4" key="1">
    <citation type="submission" date="2008-07" db="EMBL/GenBank/DDBJ databases">
        <authorList>
            <person name="El-Sayed N."/>
            <person name="Caler E."/>
            <person name="Inman J."/>
            <person name="Amedeo P."/>
            <person name="Hass B."/>
            <person name="Wortman J."/>
        </authorList>
    </citation>
    <scope>NUCLEOTIDE SEQUENCE [LARGE SCALE GENOMIC DNA]</scope>
    <source>
        <strain evidence="4">ATCC 50983 / TXsc</strain>
    </source>
</reference>
<gene>
    <name evidence="3" type="ORF">Pmar_PMAR005274</name>
</gene>